<dbReference type="GO" id="GO:0009966">
    <property type="term" value="P:regulation of signal transduction"/>
    <property type="evidence" value="ECO:0007669"/>
    <property type="project" value="TreeGrafter"/>
</dbReference>
<protein>
    <recommendedName>
        <fullName evidence="1">non-specific serine/threonine protein kinase</fullName>
        <ecNumber evidence="1">2.7.11.1</ecNumber>
    </recommendedName>
</protein>
<dbReference type="FunFam" id="1.10.510.10:FF:000024">
    <property type="entry name" value="Probable serine/threonine-protein kinase cot-1"/>
    <property type="match status" value="1"/>
</dbReference>
<dbReference type="PROSITE" id="PS00108">
    <property type="entry name" value="PROTEIN_KINASE_ST"/>
    <property type="match status" value="1"/>
</dbReference>
<dbReference type="EC" id="2.7.11.1" evidence="1"/>
<dbReference type="GO" id="GO:0005524">
    <property type="term" value="F:ATP binding"/>
    <property type="evidence" value="ECO:0007669"/>
    <property type="project" value="UniProtKB-KW"/>
</dbReference>
<dbReference type="GO" id="GO:0001664">
    <property type="term" value="F:G protein-coupled receptor binding"/>
    <property type="evidence" value="ECO:0007669"/>
    <property type="project" value="TreeGrafter"/>
</dbReference>
<evidence type="ECO:0000256" key="7">
    <source>
        <dbReference type="ARBA" id="ARBA00022840"/>
    </source>
</evidence>
<evidence type="ECO:0000256" key="9">
    <source>
        <dbReference type="ARBA" id="ARBA00048679"/>
    </source>
</evidence>
<dbReference type="EMBL" id="LK023313">
    <property type="protein sequence ID" value="CDS03676.1"/>
    <property type="molecule type" value="Genomic_DNA"/>
</dbReference>
<evidence type="ECO:0000256" key="2">
    <source>
        <dbReference type="ARBA" id="ARBA00022527"/>
    </source>
</evidence>
<sequence>MGAVCCKGDIDFDSQVYLDHFYQLRAVGRGSFFKVRIVRHKRTGREYALKYTSKDRCIQRKCVGPILCERRLLERLEYPLIVNLRYAFQDDESLYMVLDLMLGGDLRHLLDTSGPLKELQVRFYVAQIALALHYLHLRRIAHRDIKPENILLDARGHAHVSDFNVAVGFSQQKPLRYTTAGTLAYMSPEMLGKQGYNYSVDWWSLGVTAYELLFGKRPFKGKTNDQMAQSVLHNPLEFPANVYQIVSADCVNVISGLLEKSPKNRLGFKSFEKFKLHPWFAGLDWDALESKQAVPLYIPNDKTFHFDAVHEIEEMLLDDPQPRSKRLRTSQSDHPPVTEYAQWRQIVEDHFLPYDYTKQDMVFSPSPSTTTTSCYNYTVIKADDDDGFIYDRPHNKKLLSSTLAA</sequence>
<comment type="catalytic activity">
    <reaction evidence="9">
        <text>L-seryl-[protein] + ATP = O-phospho-L-seryl-[protein] + ADP + H(+)</text>
        <dbReference type="Rhea" id="RHEA:17989"/>
        <dbReference type="Rhea" id="RHEA-COMP:9863"/>
        <dbReference type="Rhea" id="RHEA-COMP:11604"/>
        <dbReference type="ChEBI" id="CHEBI:15378"/>
        <dbReference type="ChEBI" id="CHEBI:29999"/>
        <dbReference type="ChEBI" id="CHEBI:30616"/>
        <dbReference type="ChEBI" id="CHEBI:83421"/>
        <dbReference type="ChEBI" id="CHEBI:456216"/>
        <dbReference type="EC" id="2.7.11.1"/>
    </reaction>
</comment>
<dbReference type="InterPro" id="IPR000719">
    <property type="entry name" value="Prot_kinase_dom"/>
</dbReference>
<comment type="catalytic activity">
    <reaction evidence="8">
        <text>L-threonyl-[protein] + ATP = O-phospho-L-threonyl-[protein] + ADP + H(+)</text>
        <dbReference type="Rhea" id="RHEA:46608"/>
        <dbReference type="Rhea" id="RHEA-COMP:11060"/>
        <dbReference type="Rhea" id="RHEA-COMP:11605"/>
        <dbReference type="ChEBI" id="CHEBI:15378"/>
        <dbReference type="ChEBI" id="CHEBI:30013"/>
        <dbReference type="ChEBI" id="CHEBI:30616"/>
        <dbReference type="ChEBI" id="CHEBI:61977"/>
        <dbReference type="ChEBI" id="CHEBI:456216"/>
        <dbReference type="EC" id="2.7.11.1"/>
    </reaction>
</comment>
<evidence type="ECO:0000256" key="4">
    <source>
        <dbReference type="ARBA" id="ARBA00022679"/>
    </source>
</evidence>
<dbReference type="GO" id="GO:0004703">
    <property type="term" value="F:G protein-coupled receptor kinase activity"/>
    <property type="evidence" value="ECO:0007669"/>
    <property type="project" value="TreeGrafter"/>
</dbReference>
<dbReference type="SUPFAM" id="SSF56112">
    <property type="entry name" value="Protein kinase-like (PK-like)"/>
    <property type="match status" value="1"/>
</dbReference>
<dbReference type="InterPro" id="IPR008271">
    <property type="entry name" value="Ser/Thr_kinase_AS"/>
</dbReference>
<dbReference type="PROSITE" id="PS50011">
    <property type="entry name" value="PROTEIN_KINASE_DOM"/>
    <property type="match status" value="1"/>
</dbReference>
<dbReference type="PANTHER" id="PTHR24355">
    <property type="entry name" value="G PROTEIN-COUPLED RECEPTOR KINASE/RIBOSOMAL PROTEIN S6 KINASE"/>
    <property type="match status" value="1"/>
</dbReference>
<evidence type="ECO:0000256" key="6">
    <source>
        <dbReference type="ARBA" id="ARBA00022777"/>
    </source>
</evidence>
<dbReference type="AlphaFoldDB" id="A0A077W9J3"/>
<evidence type="ECO:0000259" key="10">
    <source>
        <dbReference type="PROSITE" id="PS50011"/>
    </source>
</evidence>
<dbReference type="GO" id="GO:0007186">
    <property type="term" value="P:G protein-coupled receptor signaling pathway"/>
    <property type="evidence" value="ECO:0007669"/>
    <property type="project" value="TreeGrafter"/>
</dbReference>
<dbReference type="SMART" id="SM00220">
    <property type="entry name" value="S_TKc"/>
    <property type="match status" value="1"/>
</dbReference>
<name>A0A077W9J3_9FUNG</name>
<dbReference type="Pfam" id="PF00069">
    <property type="entry name" value="Pkinase"/>
    <property type="match status" value="1"/>
</dbReference>
<accession>A0A077W9J3</accession>
<evidence type="ECO:0000313" key="11">
    <source>
        <dbReference type="EMBL" id="CDS03676.1"/>
    </source>
</evidence>
<keyword evidence="6" id="KW-0418">Kinase</keyword>
<dbReference type="GO" id="GO:0007010">
    <property type="term" value="P:cytoskeleton organization"/>
    <property type="evidence" value="ECO:0007669"/>
    <property type="project" value="UniProtKB-ARBA"/>
</dbReference>
<dbReference type="PANTHER" id="PTHR24355:SF30">
    <property type="entry name" value="SERINE_THREONINE-PROTEIN KINASE 32B ISOFORM X1"/>
    <property type="match status" value="1"/>
</dbReference>
<evidence type="ECO:0000256" key="3">
    <source>
        <dbReference type="ARBA" id="ARBA00022553"/>
    </source>
</evidence>
<organism evidence="11">
    <name type="scientific">Lichtheimia ramosa</name>
    <dbReference type="NCBI Taxonomy" id="688394"/>
    <lineage>
        <taxon>Eukaryota</taxon>
        <taxon>Fungi</taxon>
        <taxon>Fungi incertae sedis</taxon>
        <taxon>Mucoromycota</taxon>
        <taxon>Mucoromycotina</taxon>
        <taxon>Mucoromycetes</taxon>
        <taxon>Mucorales</taxon>
        <taxon>Lichtheimiaceae</taxon>
        <taxon>Lichtheimia</taxon>
    </lineage>
</organism>
<evidence type="ECO:0000256" key="1">
    <source>
        <dbReference type="ARBA" id="ARBA00012513"/>
    </source>
</evidence>
<reference evidence="11" key="1">
    <citation type="journal article" date="2014" name="Genome Announc.">
        <title>De novo whole-genome sequence and genome annotation of Lichtheimia ramosa.</title>
        <authorList>
            <person name="Linde J."/>
            <person name="Schwartze V."/>
            <person name="Binder U."/>
            <person name="Lass-Florl C."/>
            <person name="Voigt K."/>
            <person name="Horn F."/>
        </authorList>
    </citation>
    <scope>NUCLEOTIDE SEQUENCE</scope>
    <source>
        <strain evidence="11">JMRC FSU:6197</strain>
    </source>
</reference>
<feature type="domain" description="Protein kinase" evidence="10">
    <location>
        <begin position="21"/>
        <end position="280"/>
    </location>
</feature>
<dbReference type="Gene3D" id="3.30.200.20">
    <property type="entry name" value="Phosphorylase Kinase, domain 1"/>
    <property type="match status" value="1"/>
</dbReference>
<dbReference type="InterPro" id="IPR011009">
    <property type="entry name" value="Kinase-like_dom_sf"/>
</dbReference>
<keyword evidence="2" id="KW-0723">Serine/threonine-protein kinase</keyword>
<gene>
    <name evidence="11" type="ORF">LRAMOSA01077</name>
</gene>
<keyword evidence="4" id="KW-0808">Transferase</keyword>
<keyword evidence="7" id="KW-0067">ATP-binding</keyword>
<evidence type="ECO:0000256" key="8">
    <source>
        <dbReference type="ARBA" id="ARBA00047899"/>
    </source>
</evidence>
<dbReference type="OrthoDB" id="354826at2759"/>
<keyword evidence="3" id="KW-0597">Phosphoprotein</keyword>
<dbReference type="Gene3D" id="1.10.510.10">
    <property type="entry name" value="Transferase(Phosphotransferase) domain 1"/>
    <property type="match status" value="1"/>
</dbReference>
<keyword evidence="5" id="KW-0547">Nucleotide-binding</keyword>
<proteinExistence type="predicted"/>
<evidence type="ECO:0000256" key="5">
    <source>
        <dbReference type="ARBA" id="ARBA00022741"/>
    </source>
</evidence>